<dbReference type="Proteomes" id="UP000184520">
    <property type="component" value="Unassembled WGS sequence"/>
</dbReference>
<proteinExistence type="inferred from homology"/>
<dbReference type="Pfam" id="PF01081">
    <property type="entry name" value="Aldolase"/>
    <property type="match status" value="1"/>
</dbReference>
<comment type="subunit">
    <text evidence="3">Homotrimer.</text>
</comment>
<dbReference type="GO" id="GO:0016829">
    <property type="term" value="F:lyase activity"/>
    <property type="evidence" value="ECO:0007669"/>
    <property type="project" value="UniProtKB-KW"/>
</dbReference>
<dbReference type="Gene3D" id="3.20.20.70">
    <property type="entry name" value="Aldolase class I"/>
    <property type="match status" value="1"/>
</dbReference>
<evidence type="ECO:0000256" key="1">
    <source>
        <dbReference type="ARBA" id="ARBA00004761"/>
    </source>
</evidence>
<dbReference type="STRING" id="634436.SAMN05216361_0696"/>
<keyword evidence="5" id="KW-0119">Carbohydrate metabolism</keyword>
<reference evidence="7" key="1">
    <citation type="submission" date="2016-11" db="EMBL/GenBank/DDBJ databases">
        <authorList>
            <person name="Varghese N."/>
            <person name="Submissions S."/>
        </authorList>
    </citation>
    <scope>NUCLEOTIDE SEQUENCE [LARGE SCALE GENOMIC DNA]</scope>
    <source>
        <strain evidence="7">CGMCC 1.8995</strain>
    </source>
</reference>
<dbReference type="InterPro" id="IPR013785">
    <property type="entry name" value="Aldolase_TIM"/>
</dbReference>
<evidence type="ECO:0000313" key="7">
    <source>
        <dbReference type="Proteomes" id="UP000184520"/>
    </source>
</evidence>
<dbReference type="OrthoDB" id="9805177at2"/>
<name>A0A1M5F6A8_9ALTE</name>
<dbReference type="InterPro" id="IPR000887">
    <property type="entry name" value="Aldlse_KDPG_KHG"/>
</dbReference>
<dbReference type="NCBIfam" id="TIGR01182">
    <property type="entry name" value="eda"/>
    <property type="match status" value="1"/>
</dbReference>
<comment type="similarity">
    <text evidence="2">Belongs to the KHG/KDPG aldolase family.</text>
</comment>
<sequence length="212" mass="22292">MNGFRALIQGTPLLPILQPESVEQAINIARAVHNSGLRSIEVVRRTPAAAAAVTAIREQFPDMLVGMGTVLNADQVQEAKDAGSQFIITPTLSEKLLGYLSDAQLPFLPGTATPSDILLAVEAGLTEAKFFPATLCGGVGMLKNFGAIFPQVSFCPTGGIADHNLHEFSALPNVFAVGGSWMIPKDCVKAGNWQGITDACVVAQGQFIEDAA</sequence>
<evidence type="ECO:0000256" key="5">
    <source>
        <dbReference type="ARBA" id="ARBA00023277"/>
    </source>
</evidence>
<evidence type="ECO:0000256" key="4">
    <source>
        <dbReference type="ARBA" id="ARBA00023239"/>
    </source>
</evidence>
<dbReference type="EMBL" id="FQWD01000001">
    <property type="protein sequence ID" value="SHF87073.1"/>
    <property type="molecule type" value="Genomic_DNA"/>
</dbReference>
<dbReference type="PANTHER" id="PTHR30246:SF1">
    <property type="entry name" value="2-DEHYDRO-3-DEOXY-6-PHOSPHOGALACTONATE ALDOLASE-RELATED"/>
    <property type="match status" value="1"/>
</dbReference>
<gene>
    <name evidence="6" type="ORF">SAMN05216361_0696</name>
</gene>
<evidence type="ECO:0000256" key="2">
    <source>
        <dbReference type="ARBA" id="ARBA00006906"/>
    </source>
</evidence>
<accession>A0A1M5F6A8</accession>
<dbReference type="AlphaFoldDB" id="A0A1M5F6A8"/>
<evidence type="ECO:0000313" key="6">
    <source>
        <dbReference type="EMBL" id="SHF87073.1"/>
    </source>
</evidence>
<organism evidence="6 7">
    <name type="scientific">Marisediminitalea aggregata</name>
    <dbReference type="NCBI Taxonomy" id="634436"/>
    <lineage>
        <taxon>Bacteria</taxon>
        <taxon>Pseudomonadati</taxon>
        <taxon>Pseudomonadota</taxon>
        <taxon>Gammaproteobacteria</taxon>
        <taxon>Alteromonadales</taxon>
        <taxon>Alteromonadaceae</taxon>
        <taxon>Marisediminitalea</taxon>
    </lineage>
</organism>
<keyword evidence="4" id="KW-0456">Lyase</keyword>
<comment type="pathway">
    <text evidence="1">Carbohydrate acid metabolism.</text>
</comment>
<dbReference type="PANTHER" id="PTHR30246">
    <property type="entry name" value="2-KETO-3-DEOXY-6-PHOSPHOGLUCONATE ALDOLASE"/>
    <property type="match status" value="1"/>
</dbReference>
<dbReference type="SUPFAM" id="SSF51569">
    <property type="entry name" value="Aldolase"/>
    <property type="match status" value="1"/>
</dbReference>
<dbReference type="CDD" id="cd00452">
    <property type="entry name" value="KDPG_aldolase"/>
    <property type="match status" value="1"/>
</dbReference>
<keyword evidence="7" id="KW-1185">Reference proteome</keyword>
<dbReference type="RefSeq" id="WP_073317793.1">
    <property type="nucleotide sequence ID" value="NZ_FQWD01000001.1"/>
</dbReference>
<protein>
    <submittedName>
        <fullName evidence="6">2-dehydro-3-deoxyphosphogluconate aldolase / (4S)-4-hydroxy-2-oxoglutarate aldolase</fullName>
    </submittedName>
</protein>
<evidence type="ECO:0000256" key="3">
    <source>
        <dbReference type="ARBA" id="ARBA00011233"/>
    </source>
</evidence>